<feature type="compositionally biased region" description="Polar residues" evidence="1">
    <location>
        <begin position="139"/>
        <end position="148"/>
    </location>
</feature>
<evidence type="ECO:0000259" key="4">
    <source>
        <dbReference type="Pfam" id="PF21537"/>
    </source>
</evidence>
<keyword evidence="6" id="KW-1185">Reference proteome</keyword>
<protein>
    <submittedName>
        <fullName evidence="5">Putative membrane protein</fullName>
    </submittedName>
</protein>
<evidence type="ECO:0000313" key="6">
    <source>
        <dbReference type="Proteomes" id="UP000254051"/>
    </source>
</evidence>
<evidence type="ECO:0000256" key="2">
    <source>
        <dbReference type="SAM" id="Phobius"/>
    </source>
</evidence>
<feature type="transmembrane region" description="Helical" evidence="2">
    <location>
        <begin position="71"/>
        <end position="88"/>
    </location>
</feature>
<accession>A0A315ZYI7</accession>
<dbReference type="InterPro" id="IPR048447">
    <property type="entry name" value="DUF1980_C"/>
</dbReference>
<dbReference type="EMBL" id="UHJJ01000004">
    <property type="protein sequence ID" value="SUQ13963.1"/>
    <property type="molecule type" value="Genomic_DNA"/>
</dbReference>
<reference evidence="6" key="1">
    <citation type="submission" date="2017-07" db="EMBL/GenBank/DDBJ databases">
        <authorList>
            <person name="Varghese N."/>
            <person name="Submissions S."/>
        </authorList>
    </citation>
    <scope>NUCLEOTIDE SEQUENCE [LARGE SCALE GENOMIC DNA]</scope>
    <source>
        <strain evidence="6">NLAE-zl-C134</strain>
    </source>
</reference>
<dbReference type="Pfam" id="PF21537">
    <property type="entry name" value="DUF1980_C"/>
    <property type="match status" value="1"/>
</dbReference>
<feature type="domain" description="DUF1980" evidence="4">
    <location>
        <begin position="162"/>
        <end position="279"/>
    </location>
</feature>
<feature type="region of interest" description="Disordered" evidence="1">
    <location>
        <begin position="110"/>
        <end position="160"/>
    </location>
</feature>
<sequence length="282" mass="31741">MKRYLNVEAIIEGLSCLLLSARIFYLAFSGKYLLFVTPKIKPYLYFASVVLLIWAVLRLLKAGKPKYKIHLFRSLVVILPLMAMFLPYNTLSASSTQSGYSNVAKDAAGSTRADAKEDNGEAAQQADEIEEEVDKAAESTDQTQQTSPGGELKTIVPPGLDEENRTITVSDEDFYQWLVELSYHPEKYEGFEIHLHGTIYRDETMAGNEFALTRLLMSCCAADLTPCGPICLWDEAESLESDKWVNVIGSYHFDQEKGMEISVSYIEDAQPAEEEYVYPFSY</sequence>
<feature type="transmembrane region" description="Helical" evidence="2">
    <location>
        <begin position="9"/>
        <end position="28"/>
    </location>
</feature>
<keyword evidence="2" id="KW-1133">Transmembrane helix</keyword>
<dbReference type="PANTHER" id="PTHR40047:SF1">
    <property type="entry name" value="UPF0703 PROTEIN YCGQ"/>
    <property type="match status" value="1"/>
</dbReference>
<evidence type="ECO:0000259" key="3">
    <source>
        <dbReference type="Pfam" id="PF09323"/>
    </source>
</evidence>
<feature type="domain" description="DUF1980" evidence="3">
    <location>
        <begin position="12"/>
        <end position="96"/>
    </location>
</feature>
<feature type="transmembrane region" description="Helical" evidence="2">
    <location>
        <begin position="40"/>
        <end position="59"/>
    </location>
</feature>
<dbReference type="NCBIfam" id="TIGR03943">
    <property type="entry name" value="TIGR03943 family putative permease subunit"/>
    <property type="match status" value="1"/>
</dbReference>
<gene>
    <name evidence="5" type="ORF">SAMN05216529_104277</name>
</gene>
<dbReference type="InterPro" id="IPR052955">
    <property type="entry name" value="UPF0703_membrane_permease"/>
</dbReference>
<dbReference type="Proteomes" id="UP000254051">
    <property type="component" value="Unassembled WGS sequence"/>
</dbReference>
<dbReference type="InterPro" id="IPR048493">
    <property type="entry name" value="DUF1980_N"/>
</dbReference>
<dbReference type="RefSeq" id="WP_181392789.1">
    <property type="nucleotide sequence ID" value="NZ_QGDS01000004.1"/>
</dbReference>
<keyword evidence="2" id="KW-0812">Transmembrane</keyword>
<dbReference type="PANTHER" id="PTHR40047">
    <property type="entry name" value="UPF0703 PROTEIN YCGQ"/>
    <property type="match status" value="1"/>
</dbReference>
<dbReference type="InterPro" id="IPR015402">
    <property type="entry name" value="DUF1980"/>
</dbReference>
<dbReference type="Pfam" id="PF09323">
    <property type="entry name" value="DUF1980"/>
    <property type="match status" value="1"/>
</dbReference>
<organism evidence="5 6">
    <name type="scientific">Faecalicatena contorta</name>
    <dbReference type="NCBI Taxonomy" id="39482"/>
    <lineage>
        <taxon>Bacteria</taxon>
        <taxon>Bacillati</taxon>
        <taxon>Bacillota</taxon>
        <taxon>Clostridia</taxon>
        <taxon>Lachnospirales</taxon>
        <taxon>Lachnospiraceae</taxon>
        <taxon>Faecalicatena</taxon>
    </lineage>
</organism>
<proteinExistence type="predicted"/>
<name>A0A315ZYI7_9FIRM</name>
<evidence type="ECO:0000256" key="1">
    <source>
        <dbReference type="SAM" id="MobiDB-lite"/>
    </source>
</evidence>
<dbReference type="AlphaFoldDB" id="A0A315ZYI7"/>
<keyword evidence="2" id="KW-0472">Membrane</keyword>
<evidence type="ECO:0000313" key="5">
    <source>
        <dbReference type="EMBL" id="SUQ13963.1"/>
    </source>
</evidence>